<dbReference type="GO" id="GO:0030697">
    <property type="term" value="F:tRNA (uracil(54)-C5)-methyltransferase activity, S-adenosyl methionine-dependent"/>
    <property type="evidence" value="ECO:0007669"/>
    <property type="project" value="UniProtKB-EC"/>
</dbReference>
<feature type="binding site" evidence="6">
    <location>
        <position position="30"/>
    </location>
    <ligand>
        <name>S-adenosyl-L-methionine</name>
        <dbReference type="ChEBI" id="CHEBI:59789"/>
    </ligand>
</feature>
<dbReference type="PANTHER" id="PTHR45904">
    <property type="entry name" value="TRNA (URACIL-5-)-METHYLTRANSFERASE"/>
    <property type="match status" value="1"/>
</dbReference>
<dbReference type="AlphaFoldDB" id="M7BIT5"/>
<feature type="non-terminal residue" evidence="7">
    <location>
        <position position="1"/>
    </location>
</feature>
<comment type="catalytic activity">
    <reaction evidence="5">
        <text>uridine(54) in tRNA + S-adenosyl-L-methionine = 5-methyluridine(54) in tRNA + S-adenosyl-L-homocysteine + H(+)</text>
        <dbReference type="Rhea" id="RHEA:42712"/>
        <dbReference type="Rhea" id="RHEA-COMP:10167"/>
        <dbReference type="Rhea" id="RHEA-COMP:10193"/>
        <dbReference type="ChEBI" id="CHEBI:15378"/>
        <dbReference type="ChEBI" id="CHEBI:57856"/>
        <dbReference type="ChEBI" id="CHEBI:59789"/>
        <dbReference type="ChEBI" id="CHEBI:65315"/>
        <dbReference type="ChEBI" id="CHEBI:74447"/>
        <dbReference type="EC" id="2.1.1.35"/>
    </reaction>
    <physiologicalReaction direction="left-to-right" evidence="5">
        <dbReference type="Rhea" id="RHEA:42713"/>
    </physiologicalReaction>
</comment>
<dbReference type="Proteomes" id="UP000031443">
    <property type="component" value="Unassembled WGS sequence"/>
</dbReference>
<keyword evidence="8" id="KW-1185">Reference proteome</keyword>
<protein>
    <recommendedName>
        <fullName evidence="4">tRNA (uracil(54)-C(5))-methyltransferase</fullName>
        <ecNumber evidence="4">2.1.1.35</ecNumber>
    </recommendedName>
</protein>
<evidence type="ECO:0000256" key="3">
    <source>
        <dbReference type="ARBA" id="ARBA00022691"/>
    </source>
</evidence>
<name>M7BIT5_CHEMY</name>
<dbReference type="STRING" id="8469.M7BIT5"/>
<feature type="binding site" evidence="6">
    <location>
        <position position="77"/>
    </location>
    <ligand>
        <name>S-adenosyl-L-methionine</name>
        <dbReference type="ChEBI" id="CHEBI:59789"/>
    </ligand>
</feature>
<dbReference type="SUPFAM" id="SSF53335">
    <property type="entry name" value="S-adenosyl-L-methionine-dependent methyltransferases"/>
    <property type="match status" value="1"/>
</dbReference>
<dbReference type="GO" id="GO:0003723">
    <property type="term" value="F:RNA binding"/>
    <property type="evidence" value="ECO:0007669"/>
    <property type="project" value="TreeGrafter"/>
</dbReference>
<dbReference type="EC" id="2.1.1.35" evidence="4"/>
<keyword evidence="1 6" id="KW-0489">Methyltransferase</keyword>
<proteinExistence type="inferred from homology"/>
<evidence type="ECO:0000256" key="5">
    <source>
        <dbReference type="ARBA" id="ARBA00047278"/>
    </source>
</evidence>
<keyword evidence="3 6" id="KW-0949">S-adenosyl-L-methionine</keyword>
<dbReference type="GO" id="GO:0032259">
    <property type="term" value="P:methylation"/>
    <property type="evidence" value="ECO:0007669"/>
    <property type="project" value="UniProtKB-KW"/>
</dbReference>
<dbReference type="InterPro" id="IPR029063">
    <property type="entry name" value="SAM-dependent_MTases_sf"/>
</dbReference>
<dbReference type="EMBL" id="KB543129">
    <property type="protein sequence ID" value="EMP31963.1"/>
    <property type="molecule type" value="Genomic_DNA"/>
</dbReference>
<dbReference type="PANTHER" id="PTHR45904:SF1">
    <property type="entry name" value="TRNA (URACIL-5-)-METHYLTRANSFERASE HOMOLOG B"/>
    <property type="match status" value="1"/>
</dbReference>
<evidence type="ECO:0000313" key="7">
    <source>
        <dbReference type="EMBL" id="EMP31963.1"/>
    </source>
</evidence>
<sequence length="168" mass="18919">SLYQLLYGERYIFEEVLGLTFRISPDAFFQINTAGAEVLYQTVGKLSWADKNTVLLDVCCAFGLSLACQAPKVVGVEVVEQAVEDAKWNATFNDYRVVQAIQNCEAIRTLIYVSCKPEREAMRNFLEFCCPPDPGKKLVREPSAPLLAVPVDMFPQTMHCELVILFTR</sequence>
<comment type="similarity">
    <text evidence="6">Belongs to the class I-like SAM-binding methyltransferase superfamily. RNA M5U methyltransferase family.</text>
</comment>
<accession>M7BIT5</accession>
<dbReference type="Gene3D" id="3.40.50.150">
    <property type="entry name" value="Vaccinia Virus protein VP39"/>
    <property type="match status" value="2"/>
</dbReference>
<reference evidence="8" key="1">
    <citation type="journal article" date="2013" name="Nat. Genet.">
        <title>The draft genomes of soft-shell turtle and green sea turtle yield insights into the development and evolution of the turtle-specific body plan.</title>
        <authorList>
            <person name="Wang Z."/>
            <person name="Pascual-Anaya J."/>
            <person name="Zadissa A."/>
            <person name="Li W."/>
            <person name="Niimura Y."/>
            <person name="Huang Z."/>
            <person name="Li C."/>
            <person name="White S."/>
            <person name="Xiong Z."/>
            <person name="Fang D."/>
            <person name="Wang B."/>
            <person name="Ming Y."/>
            <person name="Chen Y."/>
            <person name="Zheng Y."/>
            <person name="Kuraku S."/>
            <person name="Pignatelli M."/>
            <person name="Herrero J."/>
            <person name="Beal K."/>
            <person name="Nozawa M."/>
            <person name="Li Q."/>
            <person name="Wang J."/>
            <person name="Zhang H."/>
            <person name="Yu L."/>
            <person name="Shigenobu S."/>
            <person name="Wang J."/>
            <person name="Liu J."/>
            <person name="Flicek P."/>
            <person name="Searle S."/>
            <person name="Wang J."/>
            <person name="Kuratani S."/>
            <person name="Yin Y."/>
            <person name="Aken B."/>
            <person name="Zhang G."/>
            <person name="Irie N."/>
        </authorList>
    </citation>
    <scope>NUCLEOTIDE SEQUENCE [LARGE SCALE GENOMIC DNA]</scope>
</reference>
<dbReference type="GO" id="GO:0006396">
    <property type="term" value="P:RNA processing"/>
    <property type="evidence" value="ECO:0007669"/>
    <property type="project" value="InterPro"/>
</dbReference>
<evidence type="ECO:0000256" key="1">
    <source>
        <dbReference type="ARBA" id="ARBA00022603"/>
    </source>
</evidence>
<gene>
    <name evidence="7" type="ORF">UY3_10886</name>
</gene>
<evidence type="ECO:0000256" key="4">
    <source>
        <dbReference type="ARBA" id="ARBA00033763"/>
    </source>
</evidence>
<dbReference type="InterPro" id="IPR045850">
    <property type="entry name" value="TRM2_met"/>
</dbReference>
<dbReference type="InterPro" id="IPR010280">
    <property type="entry name" value="U5_MeTrfase_fam"/>
</dbReference>
<comment type="caution">
    <text evidence="6">Lacks conserved residue(s) required for the propagation of feature annotation.</text>
</comment>
<evidence type="ECO:0000256" key="6">
    <source>
        <dbReference type="PROSITE-ProRule" id="PRU01024"/>
    </source>
</evidence>
<dbReference type="PROSITE" id="PS51687">
    <property type="entry name" value="SAM_MT_RNA_M5U"/>
    <property type="match status" value="1"/>
</dbReference>
<evidence type="ECO:0000313" key="8">
    <source>
        <dbReference type="Proteomes" id="UP000031443"/>
    </source>
</evidence>
<organism evidence="7 8">
    <name type="scientific">Chelonia mydas</name>
    <name type="common">Green sea-turtle</name>
    <name type="synonym">Chelonia agassizi</name>
    <dbReference type="NCBI Taxonomy" id="8469"/>
    <lineage>
        <taxon>Eukaryota</taxon>
        <taxon>Metazoa</taxon>
        <taxon>Chordata</taxon>
        <taxon>Craniata</taxon>
        <taxon>Vertebrata</taxon>
        <taxon>Euteleostomi</taxon>
        <taxon>Archelosauria</taxon>
        <taxon>Testudinata</taxon>
        <taxon>Testudines</taxon>
        <taxon>Cryptodira</taxon>
        <taxon>Durocryptodira</taxon>
        <taxon>Americhelydia</taxon>
        <taxon>Chelonioidea</taxon>
        <taxon>Cheloniidae</taxon>
        <taxon>Chelonia</taxon>
    </lineage>
</organism>
<evidence type="ECO:0000256" key="2">
    <source>
        <dbReference type="ARBA" id="ARBA00022679"/>
    </source>
</evidence>
<keyword evidence="2 6" id="KW-0808">Transferase</keyword>